<keyword evidence="2" id="KW-1185">Reference proteome</keyword>
<sequence>MLAAIEALEVIPRVQIQRVQQNMTIVILEFWLSVSRGQANDITPKRYNITI</sequence>
<protein>
    <submittedName>
        <fullName evidence="1">Uncharacterized protein</fullName>
    </submittedName>
</protein>
<reference evidence="1 2" key="1">
    <citation type="submission" date="2020-12" db="EMBL/GenBank/DDBJ databases">
        <title>Whole genome sequences of gut porcine anaerobes.</title>
        <authorList>
            <person name="Kubasova T."/>
            <person name="Jahodarova E."/>
            <person name="Rychlik I."/>
        </authorList>
    </citation>
    <scope>NUCLEOTIDE SEQUENCE [LARGE SCALE GENOMIC DNA]</scope>
    <source>
        <strain evidence="1 2">An925</strain>
    </source>
</reference>
<dbReference type="EMBL" id="JADYTN010000010">
    <property type="protein sequence ID" value="MCF2563657.1"/>
    <property type="molecule type" value="Genomic_DNA"/>
</dbReference>
<evidence type="ECO:0000313" key="2">
    <source>
        <dbReference type="Proteomes" id="UP001200470"/>
    </source>
</evidence>
<dbReference type="RefSeq" id="WP_301637974.1">
    <property type="nucleotide sequence ID" value="NZ_JADYTN010000010.1"/>
</dbReference>
<organism evidence="1 2">
    <name type="scientific">Xylanibacter brevis</name>
    <dbReference type="NCBI Taxonomy" id="83231"/>
    <lineage>
        <taxon>Bacteria</taxon>
        <taxon>Pseudomonadati</taxon>
        <taxon>Bacteroidota</taxon>
        <taxon>Bacteroidia</taxon>
        <taxon>Bacteroidales</taxon>
        <taxon>Prevotellaceae</taxon>
        <taxon>Xylanibacter</taxon>
    </lineage>
</organism>
<name>A0ABS9CH68_9BACT</name>
<accession>A0ABS9CH68</accession>
<proteinExistence type="predicted"/>
<gene>
    <name evidence="1" type="ORF">I6E12_05980</name>
</gene>
<comment type="caution">
    <text evidence="1">The sequence shown here is derived from an EMBL/GenBank/DDBJ whole genome shotgun (WGS) entry which is preliminary data.</text>
</comment>
<dbReference type="Proteomes" id="UP001200470">
    <property type="component" value="Unassembled WGS sequence"/>
</dbReference>
<evidence type="ECO:0000313" key="1">
    <source>
        <dbReference type="EMBL" id="MCF2563657.1"/>
    </source>
</evidence>